<sequence>MASSPSRCWPAHRDSGVQRLNLGMDAISKRMEKTNEVVKEATEVELESQVSLMRVRSVSLVMLENELKRKSRAEMGRGRGG</sequence>
<organism evidence="1 2">
    <name type="scientific">Pyrus ussuriensis x Pyrus communis</name>
    <dbReference type="NCBI Taxonomy" id="2448454"/>
    <lineage>
        <taxon>Eukaryota</taxon>
        <taxon>Viridiplantae</taxon>
        <taxon>Streptophyta</taxon>
        <taxon>Embryophyta</taxon>
        <taxon>Tracheophyta</taxon>
        <taxon>Spermatophyta</taxon>
        <taxon>Magnoliopsida</taxon>
        <taxon>eudicotyledons</taxon>
        <taxon>Gunneridae</taxon>
        <taxon>Pentapetalae</taxon>
        <taxon>rosids</taxon>
        <taxon>fabids</taxon>
        <taxon>Rosales</taxon>
        <taxon>Rosaceae</taxon>
        <taxon>Amygdaloideae</taxon>
        <taxon>Maleae</taxon>
        <taxon>Pyrus</taxon>
    </lineage>
</organism>
<gene>
    <name evidence="1" type="ORF">D8674_026568</name>
</gene>
<evidence type="ECO:0000313" key="1">
    <source>
        <dbReference type="EMBL" id="KAB2636034.1"/>
    </source>
</evidence>
<keyword evidence="1" id="KW-0418">Kinase</keyword>
<dbReference type="AlphaFoldDB" id="A0A5N5ILU2"/>
<reference evidence="1 2" key="3">
    <citation type="submission" date="2019-11" db="EMBL/GenBank/DDBJ databases">
        <title>A de novo genome assembly of a pear dwarfing rootstock.</title>
        <authorList>
            <person name="Wang F."/>
            <person name="Wang J."/>
            <person name="Li S."/>
            <person name="Zhang Y."/>
            <person name="Fang M."/>
            <person name="Ma L."/>
            <person name="Zhao Y."/>
            <person name="Jiang S."/>
        </authorList>
    </citation>
    <scope>NUCLEOTIDE SEQUENCE [LARGE SCALE GENOMIC DNA]</scope>
    <source>
        <strain evidence="1">S2</strain>
        <tissue evidence="1">Leaf</tissue>
    </source>
</reference>
<keyword evidence="2" id="KW-1185">Reference proteome</keyword>
<dbReference type="Proteomes" id="UP000327157">
    <property type="component" value="Chromosome 5"/>
</dbReference>
<keyword evidence="1" id="KW-0430">Lectin</keyword>
<dbReference type="GO" id="GO:0016301">
    <property type="term" value="F:kinase activity"/>
    <property type="evidence" value="ECO:0007669"/>
    <property type="project" value="UniProtKB-KW"/>
</dbReference>
<reference evidence="2" key="2">
    <citation type="submission" date="2019-10" db="EMBL/GenBank/DDBJ databases">
        <title>A de novo genome assembly of a pear dwarfing rootstock.</title>
        <authorList>
            <person name="Wang F."/>
            <person name="Wang J."/>
            <person name="Li S."/>
            <person name="Zhang Y."/>
            <person name="Fang M."/>
            <person name="Ma L."/>
            <person name="Zhao Y."/>
            <person name="Jiang S."/>
        </authorList>
    </citation>
    <scope>NUCLEOTIDE SEQUENCE [LARGE SCALE GENOMIC DNA]</scope>
</reference>
<dbReference type="EMBL" id="SMOL01000004">
    <property type="protein sequence ID" value="KAB2636034.1"/>
    <property type="molecule type" value="Genomic_DNA"/>
</dbReference>
<evidence type="ECO:0000313" key="2">
    <source>
        <dbReference type="Proteomes" id="UP000327157"/>
    </source>
</evidence>
<name>A0A5N5ILU2_9ROSA</name>
<comment type="caution">
    <text evidence="1">The sequence shown here is derived from an EMBL/GenBank/DDBJ whole genome shotgun (WGS) entry which is preliminary data.</text>
</comment>
<keyword evidence="1" id="KW-0675">Receptor</keyword>
<dbReference type="GO" id="GO:0030246">
    <property type="term" value="F:carbohydrate binding"/>
    <property type="evidence" value="ECO:0007669"/>
    <property type="project" value="UniProtKB-KW"/>
</dbReference>
<reference evidence="1 2" key="1">
    <citation type="submission" date="2019-09" db="EMBL/GenBank/DDBJ databases">
        <authorList>
            <person name="Ou C."/>
        </authorList>
    </citation>
    <scope>NUCLEOTIDE SEQUENCE [LARGE SCALE GENOMIC DNA]</scope>
    <source>
        <strain evidence="1">S2</strain>
        <tissue evidence="1">Leaf</tissue>
    </source>
</reference>
<protein>
    <submittedName>
        <fullName evidence="1">L-type lectin-domain containing receptor kinase S.1</fullName>
    </submittedName>
</protein>
<keyword evidence="1" id="KW-0808">Transferase</keyword>
<proteinExistence type="predicted"/>
<accession>A0A5N5ILU2</accession>